<reference evidence="2 3" key="1">
    <citation type="submission" date="2024-01" db="EMBL/GenBank/DDBJ databases">
        <title>The complete chloroplast genome sequence of Lithospermum erythrorhizon: insights into the phylogenetic relationship among Boraginaceae species and the maternal lineages of purple gromwells.</title>
        <authorList>
            <person name="Okada T."/>
            <person name="Watanabe K."/>
        </authorList>
    </citation>
    <scope>NUCLEOTIDE SEQUENCE [LARGE SCALE GENOMIC DNA]</scope>
</reference>
<dbReference type="AlphaFoldDB" id="A0AAV3QTM0"/>
<accession>A0AAV3QTM0</accession>
<dbReference type="Proteomes" id="UP001454036">
    <property type="component" value="Unassembled WGS sequence"/>
</dbReference>
<evidence type="ECO:0000256" key="1">
    <source>
        <dbReference type="SAM" id="MobiDB-lite"/>
    </source>
</evidence>
<comment type="caution">
    <text evidence="2">The sequence shown here is derived from an EMBL/GenBank/DDBJ whole genome shotgun (WGS) entry which is preliminary data.</text>
</comment>
<dbReference type="EMBL" id="BAABME010006072">
    <property type="protein sequence ID" value="GAA0167380.1"/>
    <property type="molecule type" value="Genomic_DNA"/>
</dbReference>
<feature type="compositionally biased region" description="Basic and acidic residues" evidence="1">
    <location>
        <begin position="113"/>
        <end position="147"/>
    </location>
</feature>
<gene>
    <name evidence="2" type="ORF">LIER_22325</name>
</gene>
<keyword evidence="3" id="KW-1185">Reference proteome</keyword>
<proteinExistence type="predicted"/>
<protein>
    <submittedName>
        <fullName evidence="2">Uncharacterized protein</fullName>
    </submittedName>
</protein>
<feature type="region of interest" description="Disordered" evidence="1">
    <location>
        <begin position="88"/>
        <end position="147"/>
    </location>
</feature>
<evidence type="ECO:0000313" key="3">
    <source>
        <dbReference type="Proteomes" id="UP001454036"/>
    </source>
</evidence>
<evidence type="ECO:0000313" key="2">
    <source>
        <dbReference type="EMBL" id="GAA0167380.1"/>
    </source>
</evidence>
<sequence>MDIQHGKIESLRAYHSRYNNLLLNILMVDDKVEYMAFFKGSRYRKLKKALLSQTPLYQDELIGPVTTDIELEEFKVGAEKPVDLRETVFSKERNVSPKKPLATQKSLSSKDGLASDRERGGELQKERGEENSRKKYARREVYRVVNT</sequence>
<organism evidence="2 3">
    <name type="scientific">Lithospermum erythrorhizon</name>
    <name type="common">Purple gromwell</name>
    <name type="synonym">Lithospermum officinale var. erythrorhizon</name>
    <dbReference type="NCBI Taxonomy" id="34254"/>
    <lineage>
        <taxon>Eukaryota</taxon>
        <taxon>Viridiplantae</taxon>
        <taxon>Streptophyta</taxon>
        <taxon>Embryophyta</taxon>
        <taxon>Tracheophyta</taxon>
        <taxon>Spermatophyta</taxon>
        <taxon>Magnoliopsida</taxon>
        <taxon>eudicotyledons</taxon>
        <taxon>Gunneridae</taxon>
        <taxon>Pentapetalae</taxon>
        <taxon>asterids</taxon>
        <taxon>lamiids</taxon>
        <taxon>Boraginales</taxon>
        <taxon>Boraginaceae</taxon>
        <taxon>Boraginoideae</taxon>
        <taxon>Lithospermeae</taxon>
        <taxon>Lithospermum</taxon>
    </lineage>
</organism>
<name>A0AAV3QTM0_LITER</name>